<dbReference type="Pfam" id="PF11859">
    <property type="entry name" value="DUF3379"/>
    <property type="match status" value="1"/>
</dbReference>
<keyword evidence="2" id="KW-1185">Reference proteome</keyword>
<dbReference type="Proteomes" id="UP000646152">
    <property type="component" value="Unassembled WGS sequence"/>
</dbReference>
<accession>A0ABQ1IVL5</accession>
<proteinExistence type="predicted"/>
<name>A0ABQ1IVL5_9GAMM</name>
<organism evidence="1 2">
    <name type="scientific">Oceanisphaera marina</name>
    <dbReference type="NCBI Taxonomy" id="2017550"/>
    <lineage>
        <taxon>Bacteria</taxon>
        <taxon>Pseudomonadati</taxon>
        <taxon>Pseudomonadota</taxon>
        <taxon>Gammaproteobacteria</taxon>
        <taxon>Aeromonadales</taxon>
        <taxon>Aeromonadaceae</taxon>
        <taxon>Oceanisphaera</taxon>
    </lineage>
</organism>
<evidence type="ECO:0000313" key="2">
    <source>
        <dbReference type="Proteomes" id="UP000646152"/>
    </source>
</evidence>
<evidence type="ECO:0000313" key="1">
    <source>
        <dbReference type="EMBL" id="GGB53429.1"/>
    </source>
</evidence>
<dbReference type="RefSeq" id="WP_188630792.1">
    <property type="nucleotide sequence ID" value="NZ_BMKE01000033.1"/>
</dbReference>
<sequence>MDELEFRRRAYANPHDKSADFISASGANAGNQQFVQDLKRFDQQLGNALHEQVPDTLANKLLLNNVSPKTDNATHFGWRHLAVAASVTFVLGFSTRFLTFTPGLDIPYPAVDQVAMEHVRLESSFTEAVDEQVTLTAVNAKLRPYGTQFKNMTDIGKVYYANHCLFAGGPAAHLIIQGEHGRVNVFLVPADRALQLVSRFSDDQYHGEVIGMNLNRLVVVSEKQEDVEKMVSKIESSLERAI</sequence>
<dbReference type="InterPro" id="IPR021806">
    <property type="entry name" value="DUF3379"/>
</dbReference>
<comment type="caution">
    <text evidence="1">The sequence shown here is derived from an EMBL/GenBank/DDBJ whole genome shotgun (WGS) entry which is preliminary data.</text>
</comment>
<protein>
    <recommendedName>
        <fullName evidence="3">DUF3379 domain-containing protein</fullName>
    </recommendedName>
</protein>
<dbReference type="EMBL" id="BMKE01000033">
    <property type="protein sequence ID" value="GGB53429.1"/>
    <property type="molecule type" value="Genomic_DNA"/>
</dbReference>
<reference evidence="2" key="1">
    <citation type="journal article" date="2019" name="Int. J. Syst. Evol. Microbiol.">
        <title>The Global Catalogue of Microorganisms (GCM) 10K type strain sequencing project: providing services to taxonomists for standard genome sequencing and annotation.</title>
        <authorList>
            <consortium name="The Broad Institute Genomics Platform"/>
            <consortium name="The Broad Institute Genome Sequencing Center for Infectious Disease"/>
            <person name="Wu L."/>
            <person name="Ma J."/>
        </authorList>
    </citation>
    <scope>NUCLEOTIDE SEQUENCE [LARGE SCALE GENOMIC DNA]</scope>
    <source>
        <strain evidence="2">CGMCC 1.15923</strain>
    </source>
</reference>
<gene>
    <name evidence="1" type="ORF">GCM10011502_28320</name>
</gene>
<evidence type="ECO:0008006" key="3">
    <source>
        <dbReference type="Google" id="ProtNLM"/>
    </source>
</evidence>